<dbReference type="EMBL" id="JAUTBF010000001">
    <property type="protein sequence ID" value="MDQ1123266.1"/>
    <property type="molecule type" value="Genomic_DNA"/>
</dbReference>
<evidence type="ECO:0000256" key="6">
    <source>
        <dbReference type="SAM" id="Phobius"/>
    </source>
</evidence>
<dbReference type="InterPro" id="IPR001362">
    <property type="entry name" value="Glyco_hydro_32"/>
</dbReference>
<keyword evidence="6" id="KW-1133">Transmembrane helix</keyword>
<evidence type="ECO:0000313" key="10">
    <source>
        <dbReference type="Proteomes" id="UP001226691"/>
    </source>
</evidence>
<dbReference type="Pfam" id="PF00251">
    <property type="entry name" value="Glyco_hydro_32N"/>
    <property type="match status" value="1"/>
</dbReference>
<keyword evidence="6" id="KW-0472">Membrane</keyword>
<reference evidence="9 10" key="1">
    <citation type="submission" date="2023-07" db="EMBL/GenBank/DDBJ databases">
        <title>Functional and genomic diversity of the sorghum phyllosphere microbiome.</title>
        <authorList>
            <person name="Shade A."/>
        </authorList>
    </citation>
    <scope>NUCLEOTIDE SEQUENCE [LARGE SCALE GENOMIC DNA]</scope>
    <source>
        <strain evidence="9 10">SORGH_AS_1207</strain>
    </source>
</reference>
<keyword evidence="2 4" id="KW-0378">Hydrolase</keyword>
<dbReference type="Proteomes" id="UP001226691">
    <property type="component" value="Unassembled WGS sequence"/>
</dbReference>
<gene>
    <name evidence="9" type="ORF">QE412_001839</name>
</gene>
<evidence type="ECO:0000256" key="3">
    <source>
        <dbReference type="ARBA" id="ARBA00023295"/>
    </source>
</evidence>
<feature type="domain" description="Glycosyl hydrolase family 32 C-terminal" evidence="8">
    <location>
        <begin position="419"/>
        <end position="540"/>
    </location>
</feature>
<feature type="compositionally biased region" description="Low complexity" evidence="5">
    <location>
        <begin position="44"/>
        <end position="60"/>
    </location>
</feature>
<dbReference type="CDD" id="cd18622">
    <property type="entry name" value="GH32_Inu-like"/>
    <property type="match status" value="1"/>
</dbReference>
<comment type="similarity">
    <text evidence="1 4">Belongs to the glycosyl hydrolase 32 family.</text>
</comment>
<dbReference type="PANTHER" id="PTHR42800">
    <property type="entry name" value="EXOINULINASE INUD (AFU_ORTHOLOGUE AFUA_5G00480)"/>
    <property type="match status" value="1"/>
</dbReference>
<keyword evidence="10" id="KW-1185">Reference proteome</keyword>
<dbReference type="SUPFAM" id="SSF75005">
    <property type="entry name" value="Arabinanase/levansucrase/invertase"/>
    <property type="match status" value="1"/>
</dbReference>
<evidence type="ECO:0000259" key="7">
    <source>
        <dbReference type="Pfam" id="PF00251"/>
    </source>
</evidence>
<accession>A0ABU0TUC6</accession>
<dbReference type="InterPro" id="IPR023296">
    <property type="entry name" value="Glyco_hydro_beta-prop_sf"/>
</dbReference>
<dbReference type="Gene3D" id="2.60.120.560">
    <property type="entry name" value="Exo-inulinase, domain 1"/>
    <property type="match status" value="1"/>
</dbReference>
<dbReference type="InterPro" id="IPR013148">
    <property type="entry name" value="Glyco_hydro_32_N"/>
</dbReference>
<dbReference type="GO" id="GO:0031219">
    <property type="term" value="F:levanase activity"/>
    <property type="evidence" value="ECO:0007669"/>
    <property type="project" value="UniProtKB-EC"/>
</dbReference>
<dbReference type="Gene3D" id="2.115.10.20">
    <property type="entry name" value="Glycosyl hydrolase domain, family 43"/>
    <property type="match status" value="1"/>
</dbReference>
<keyword evidence="6" id="KW-0812">Transmembrane</keyword>
<keyword evidence="3 4" id="KW-0326">Glycosidase</keyword>
<name>A0ABU0TUC6_MICTR</name>
<dbReference type="InterPro" id="IPR013189">
    <property type="entry name" value="Glyco_hydro_32_C"/>
</dbReference>
<evidence type="ECO:0000256" key="1">
    <source>
        <dbReference type="ARBA" id="ARBA00009902"/>
    </source>
</evidence>
<proteinExistence type="inferred from homology"/>
<dbReference type="InterPro" id="IPR013320">
    <property type="entry name" value="ConA-like_dom_sf"/>
</dbReference>
<evidence type="ECO:0000256" key="4">
    <source>
        <dbReference type="RuleBase" id="RU362110"/>
    </source>
</evidence>
<dbReference type="RefSeq" id="WP_307482597.1">
    <property type="nucleotide sequence ID" value="NZ_JAUTBF010000001.1"/>
</dbReference>
<evidence type="ECO:0000256" key="5">
    <source>
        <dbReference type="SAM" id="MobiDB-lite"/>
    </source>
</evidence>
<dbReference type="Pfam" id="PF08244">
    <property type="entry name" value="Glyco_hydro_32C"/>
    <property type="match status" value="1"/>
</dbReference>
<protein>
    <submittedName>
        <fullName evidence="9">Levanase</fullName>
        <ecNumber evidence="9">3.2.1.65</ecNumber>
    </submittedName>
</protein>
<evidence type="ECO:0000313" key="9">
    <source>
        <dbReference type="EMBL" id="MDQ1123266.1"/>
    </source>
</evidence>
<dbReference type="SUPFAM" id="SSF49899">
    <property type="entry name" value="Concanavalin A-like lectins/glucanases"/>
    <property type="match status" value="1"/>
</dbReference>
<feature type="region of interest" description="Disordered" evidence="5">
    <location>
        <begin position="44"/>
        <end position="66"/>
    </location>
</feature>
<dbReference type="EC" id="3.2.1.65" evidence="9"/>
<dbReference type="SMART" id="SM00640">
    <property type="entry name" value="Glyco_32"/>
    <property type="match status" value="1"/>
</dbReference>
<dbReference type="PANTHER" id="PTHR42800:SF1">
    <property type="entry name" value="EXOINULINASE INUD (AFU_ORTHOLOGUE AFUA_5G00480)"/>
    <property type="match status" value="1"/>
</dbReference>
<comment type="caution">
    <text evidence="9">The sequence shown here is derived from an EMBL/GenBank/DDBJ whole genome shotgun (WGS) entry which is preliminary data.</text>
</comment>
<organism evidence="9 10">
    <name type="scientific">Microbacterium trichothecenolyticum</name>
    <name type="common">Aureobacterium trichothecenolyticum</name>
    <dbReference type="NCBI Taxonomy" id="69370"/>
    <lineage>
        <taxon>Bacteria</taxon>
        <taxon>Bacillati</taxon>
        <taxon>Actinomycetota</taxon>
        <taxon>Actinomycetes</taxon>
        <taxon>Micrococcales</taxon>
        <taxon>Microbacteriaceae</taxon>
        <taxon>Microbacterium</taxon>
    </lineage>
</organism>
<evidence type="ECO:0000256" key="2">
    <source>
        <dbReference type="ARBA" id="ARBA00022801"/>
    </source>
</evidence>
<feature type="transmembrane region" description="Helical" evidence="6">
    <location>
        <begin position="20"/>
        <end position="39"/>
    </location>
</feature>
<feature type="domain" description="Glycosyl hydrolase family 32 N-terminal" evidence="7">
    <location>
        <begin position="80"/>
        <end position="382"/>
    </location>
</feature>
<evidence type="ECO:0000259" key="8">
    <source>
        <dbReference type="Pfam" id="PF08244"/>
    </source>
</evidence>
<sequence>MTGLDSLGGNRPPGSRRGTFWLVLATLGVVAVGVVVLALPRDGAPPSTASASPPTPSASATDDRAFSRPQGWERFRPAFHLTPEQHWMNDPQRPVLVDGVWHLYYLYNADYPDGNGTAWHLATSTDMLTWKNEGVAIEKYRNGLGDILTGSVVIDEKNTAGFGAGAIVAIATQQSDGVQRQSLFTSTDGGVTFHNYEGNPIMENPGVRDWRDPKVVWDDAHQQWVMVLAEGERLGFYTSRDLREWTYVSDFAHTGDGLLECPDLFEMLEPATGRRTWVLAASADASSSGGPTGFAYWTGSWDGERFVADDERPQWLDGGADFYAAVTWDDPRDGDRGRLERRFALGWVNNWAYARDLPGGEWQGGSLSTTREITLGEVDGRLTLLSRPVAALAAREGALSTADPMTLEPGAIVPLSAQPSTSAYRFRATVSAHDGGEVRFRFGSTDSAYATVGYNADAGVIFLDRRTDEAARAMPEAYHAVHTAPVSVDGTITLDVLVDASSVEVFTGDGRASLTAAAFVDGRSGVTAEAVGSTIRIRDISLSPIAVNDPNVP</sequence>